<dbReference type="RefSeq" id="WP_121394624.1">
    <property type="nucleotide sequence ID" value="NZ_RCDD01000009.1"/>
</dbReference>
<dbReference type="Pfam" id="PF08028">
    <property type="entry name" value="Acyl-CoA_dh_2"/>
    <property type="match status" value="1"/>
</dbReference>
<comment type="caution">
    <text evidence="3">The sequence shown here is derived from an EMBL/GenBank/DDBJ whole genome shotgun (WGS) entry which is preliminary data.</text>
</comment>
<dbReference type="InterPro" id="IPR046373">
    <property type="entry name" value="Acyl-CoA_Oxase/DH_mid-dom_sf"/>
</dbReference>
<dbReference type="InterPro" id="IPR050741">
    <property type="entry name" value="Acyl-CoA_dehydrogenase"/>
</dbReference>
<accession>A0A421AW50</accession>
<dbReference type="GO" id="GO:0016712">
    <property type="term" value="F:oxidoreductase activity, acting on paired donors, with incorporation or reduction of molecular oxygen, reduced flavin or flavoprotein as one donor, and incorporation of one atom of oxygen"/>
    <property type="evidence" value="ECO:0007669"/>
    <property type="project" value="TreeGrafter"/>
</dbReference>
<dbReference type="OrthoDB" id="3402961at2"/>
<reference evidence="3 4" key="1">
    <citation type="submission" date="2018-10" db="EMBL/GenBank/DDBJ databases">
        <title>Genomic Encyclopedia of Archaeal and Bacterial Type Strains, Phase II (KMG-II): from individual species to whole genera.</title>
        <authorList>
            <person name="Goeker M."/>
        </authorList>
    </citation>
    <scope>NUCLEOTIDE SEQUENCE [LARGE SCALE GENOMIC DNA]</scope>
    <source>
        <strain evidence="3 4">DSM 45657</strain>
    </source>
</reference>
<dbReference type="GO" id="GO:0050660">
    <property type="term" value="F:flavin adenine dinucleotide binding"/>
    <property type="evidence" value="ECO:0007669"/>
    <property type="project" value="InterPro"/>
</dbReference>
<dbReference type="AlphaFoldDB" id="A0A421AW50"/>
<keyword evidence="4" id="KW-1185">Reference proteome</keyword>
<proteinExistence type="predicted"/>
<evidence type="ECO:0000259" key="2">
    <source>
        <dbReference type="Pfam" id="PF08028"/>
    </source>
</evidence>
<dbReference type="PANTHER" id="PTHR48083">
    <property type="entry name" value="MEDIUM-CHAIN SPECIFIC ACYL-COA DEHYDROGENASE, MITOCHONDRIAL-RELATED"/>
    <property type="match status" value="1"/>
</dbReference>
<dbReference type="GO" id="GO:0033539">
    <property type="term" value="P:fatty acid beta-oxidation using acyl-CoA dehydrogenase"/>
    <property type="evidence" value="ECO:0007669"/>
    <property type="project" value="TreeGrafter"/>
</dbReference>
<dbReference type="PANTHER" id="PTHR48083:SF19">
    <property type="entry name" value="FLAVIN-DEPENDENT MONOOXYGENASE, OXYGENASE SUBUNIT HSAA"/>
    <property type="match status" value="1"/>
</dbReference>
<dbReference type="Proteomes" id="UP000282454">
    <property type="component" value="Unassembled WGS sequence"/>
</dbReference>
<dbReference type="InterPro" id="IPR037069">
    <property type="entry name" value="AcylCoA_DH/ox_N_sf"/>
</dbReference>
<name>A0A421AW50_9PSEU</name>
<evidence type="ECO:0000313" key="3">
    <source>
        <dbReference type="EMBL" id="RLK53980.1"/>
    </source>
</evidence>
<dbReference type="SUPFAM" id="SSF47203">
    <property type="entry name" value="Acyl-CoA dehydrogenase C-terminal domain-like"/>
    <property type="match status" value="1"/>
</dbReference>
<dbReference type="PIRSF" id="PIRSF016578">
    <property type="entry name" value="HsaA"/>
    <property type="match status" value="1"/>
</dbReference>
<feature type="domain" description="Acyl-CoA dehydrogenase C-terminal" evidence="2">
    <location>
        <begin position="231"/>
        <end position="355"/>
    </location>
</feature>
<dbReference type="Gene3D" id="1.20.140.10">
    <property type="entry name" value="Butyryl-CoA Dehydrogenase, subunit A, domain 3"/>
    <property type="match status" value="1"/>
</dbReference>
<dbReference type="Gene3D" id="1.10.540.10">
    <property type="entry name" value="Acyl-CoA dehydrogenase/oxidase, N-terminal domain"/>
    <property type="match status" value="1"/>
</dbReference>
<protein>
    <submittedName>
        <fullName evidence="3">Two-component flavin-dependent monooxygenase</fullName>
    </submittedName>
</protein>
<evidence type="ECO:0000313" key="4">
    <source>
        <dbReference type="Proteomes" id="UP000282454"/>
    </source>
</evidence>
<keyword evidence="3" id="KW-0503">Monooxygenase</keyword>
<dbReference type="Gene3D" id="2.40.110.10">
    <property type="entry name" value="Butyryl-CoA Dehydrogenase, subunit A, domain 2"/>
    <property type="match status" value="1"/>
</dbReference>
<dbReference type="EMBL" id="RCDD01000009">
    <property type="protein sequence ID" value="RLK53980.1"/>
    <property type="molecule type" value="Genomic_DNA"/>
</dbReference>
<gene>
    <name evidence="3" type="ORF">CLV68_6362</name>
</gene>
<sequence length="371" mass="38884">MALSTAAPTGLAEVAELAGAQAARADLERGVSAEVIRALVDVGFARWRVPARWKGDDRSHASLTAAVAALGEQCPSTAWLASVAAYSARYVGCLPEQGQADVWADGPDALAAIVFKPLGSVSPVAGGFRLTGAWTYVSGVEHFGWALVTGPAPGPGSAGQPVRLFAIPRQDYTFEDTWASLGMRGTGSHTLVLDDVFVPEHRVCLREDAMRGAMVGLPGHTQLSNPAVSGLMFVSPVLGAARAALAITAKFVAIAPTGPRAGAAQPYQVDFARAAGEIDAAQLLLERAAAVADGSAVPPQLARRNRRDCAMALELLVAATDRLFRIGGTRVQEDGHPLQRYWRDVRSVASHAVMQFEPAALDFTQGLIATS</sequence>
<dbReference type="InterPro" id="IPR009100">
    <property type="entry name" value="AcylCoA_DH/oxidase_NM_dom_sf"/>
</dbReference>
<keyword evidence="1" id="KW-0560">Oxidoreductase</keyword>
<dbReference type="GO" id="GO:0003995">
    <property type="term" value="F:acyl-CoA dehydrogenase activity"/>
    <property type="evidence" value="ECO:0007669"/>
    <property type="project" value="TreeGrafter"/>
</dbReference>
<dbReference type="GO" id="GO:0005737">
    <property type="term" value="C:cytoplasm"/>
    <property type="evidence" value="ECO:0007669"/>
    <property type="project" value="TreeGrafter"/>
</dbReference>
<organism evidence="3 4">
    <name type="scientific">Actinokineospora cianjurensis</name>
    <dbReference type="NCBI Taxonomy" id="585224"/>
    <lineage>
        <taxon>Bacteria</taxon>
        <taxon>Bacillati</taxon>
        <taxon>Actinomycetota</taxon>
        <taxon>Actinomycetes</taxon>
        <taxon>Pseudonocardiales</taxon>
        <taxon>Pseudonocardiaceae</taxon>
        <taxon>Actinokineospora</taxon>
    </lineage>
</organism>
<dbReference type="SUPFAM" id="SSF56645">
    <property type="entry name" value="Acyl-CoA dehydrogenase NM domain-like"/>
    <property type="match status" value="1"/>
</dbReference>
<evidence type="ECO:0000256" key="1">
    <source>
        <dbReference type="ARBA" id="ARBA00023002"/>
    </source>
</evidence>
<dbReference type="InterPro" id="IPR013107">
    <property type="entry name" value="Acyl-CoA_DH_C"/>
</dbReference>
<dbReference type="InterPro" id="IPR036250">
    <property type="entry name" value="AcylCo_DH-like_C"/>
</dbReference>